<evidence type="ECO:0000256" key="21">
    <source>
        <dbReference type="SAM" id="Phobius"/>
    </source>
</evidence>
<evidence type="ECO:0000313" key="24">
    <source>
        <dbReference type="Proteomes" id="UP000013776"/>
    </source>
</evidence>
<keyword evidence="10 18" id="KW-0276">Fatty acid metabolism</keyword>
<keyword evidence="16 18" id="KW-0472">Membrane</keyword>
<comment type="cofactor">
    <cofactor evidence="20">
        <name>Fe cation</name>
        <dbReference type="ChEBI" id="CHEBI:24875"/>
    </cofactor>
</comment>
<feature type="binding site" evidence="19">
    <location>
        <position position="319"/>
    </location>
    <ligand>
        <name>Zn(2+)</name>
        <dbReference type="ChEBI" id="CHEBI:29105"/>
        <label>1</label>
    </ligand>
</feature>
<dbReference type="EC" id="1.-.-.-" evidence="18"/>
<dbReference type="InterPro" id="IPR014430">
    <property type="entry name" value="Scs7"/>
</dbReference>
<dbReference type="SUPFAM" id="SSF55856">
    <property type="entry name" value="Cytochrome b5-like heme/steroid binding domain"/>
    <property type="match status" value="1"/>
</dbReference>
<feature type="domain" description="Cytochrome b5 heme-binding" evidence="22">
    <location>
        <begin position="1"/>
        <end position="82"/>
    </location>
</feature>
<dbReference type="AlphaFoldDB" id="R4XEJ4"/>
<dbReference type="PIRSF" id="PIRSF005149">
    <property type="entry name" value="IPC-B_HD"/>
    <property type="match status" value="1"/>
</dbReference>
<keyword evidence="6 20" id="KW-0349">Heme</keyword>
<dbReference type="GO" id="GO:0005506">
    <property type="term" value="F:iron ion binding"/>
    <property type="evidence" value="ECO:0007669"/>
    <property type="project" value="UniProtKB-UniRule"/>
</dbReference>
<organism evidence="23 24">
    <name type="scientific">Taphrina deformans (strain PYCC 5710 / ATCC 11124 / CBS 356.35 / IMI 108563 / JCM 9778 / NBRC 8474)</name>
    <name type="common">Peach leaf curl fungus</name>
    <name type="synonym">Lalaria deformans</name>
    <dbReference type="NCBI Taxonomy" id="1097556"/>
    <lineage>
        <taxon>Eukaryota</taxon>
        <taxon>Fungi</taxon>
        <taxon>Dikarya</taxon>
        <taxon>Ascomycota</taxon>
        <taxon>Taphrinomycotina</taxon>
        <taxon>Taphrinomycetes</taxon>
        <taxon>Taphrinales</taxon>
        <taxon>Taphrinaceae</taxon>
        <taxon>Taphrina</taxon>
    </lineage>
</organism>
<keyword evidence="24" id="KW-1185">Reference proteome</keyword>
<evidence type="ECO:0000256" key="10">
    <source>
        <dbReference type="ARBA" id="ARBA00022832"/>
    </source>
</evidence>
<protein>
    <recommendedName>
        <fullName evidence="18">Ceramide very long chain fatty acid hydroxylase</fullName>
        <ecNumber evidence="18">1.-.-.-</ecNumber>
    </recommendedName>
</protein>
<evidence type="ECO:0000256" key="4">
    <source>
        <dbReference type="ARBA" id="ARBA00005747"/>
    </source>
</evidence>
<keyword evidence="8 18" id="KW-0479">Metal-binding</keyword>
<feature type="binding site" evidence="19">
    <location>
        <position position="233"/>
    </location>
    <ligand>
        <name>Zn(2+)</name>
        <dbReference type="ChEBI" id="CHEBI:29105"/>
        <label>1</label>
    </ligand>
</feature>
<evidence type="ECO:0000256" key="7">
    <source>
        <dbReference type="ARBA" id="ARBA00022692"/>
    </source>
</evidence>
<evidence type="ECO:0000256" key="14">
    <source>
        <dbReference type="ARBA" id="ARBA00023004"/>
    </source>
</evidence>
<feature type="transmembrane region" description="Helical" evidence="21">
    <location>
        <begin position="291"/>
        <end position="311"/>
    </location>
</feature>
<name>R4XEJ4_TAPDE</name>
<keyword evidence="9 18" id="KW-0256">Endoplasmic reticulum</keyword>
<feature type="binding site" evidence="19">
    <location>
        <position position="261"/>
    </location>
    <ligand>
        <name>Zn(2+)</name>
        <dbReference type="ChEBI" id="CHEBI:29105"/>
        <label>1</label>
    </ligand>
</feature>
<dbReference type="Proteomes" id="UP000013776">
    <property type="component" value="Unassembled WGS sequence"/>
</dbReference>
<dbReference type="InterPro" id="IPR036400">
    <property type="entry name" value="Cyt_B5-like_heme/steroid_sf"/>
</dbReference>
<feature type="binding site" evidence="19">
    <location>
        <position position="260"/>
    </location>
    <ligand>
        <name>Zn(2+)</name>
        <dbReference type="ChEBI" id="CHEBI:29105"/>
        <label>1</label>
    </ligand>
</feature>
<evidence type="ECO:0000256" key="11">
    <source>
        <dbReference type="ARBA" id="ARBA00022833"/>
    </source>
</evidence>
<keyword evidence="7 21" id="KW-0812">Transmembrane</keyword>
<dbReference type="SMART" id="SM01117">
    <property type="entry name" value="Cyt-b5"/>
    <property type="match status" value="1"/>
</dbReference>
<evidence type="ECO:0000256" key="20">
    <source>
        <dbReference type="PIRSR" id="PIRSR005149-50"/>
    </source>
</evidence>
<dbReference type="eggNOG" id="KOG0539">
    <property type="taxonomic scope" value="Eukaryota"/>
</dbReference>
<dbReference type="PROSITE" id="PS50255">
    <property type="entry name" value="CYTOCHROME_B5_2"/>
    <property type="match status" value="1"/>
</dbReference>
<comment type="pathway">
    <text evidence="3">Lipid metabolism.</text>
</comment>
<evidence type="ECO:0000256" key="9">
    <source>
        <dbReference type="ARBA" id="ARBA00022824"/>
    </source>
</evidence>
<evidence type="ECO:0000256" key="19">
    <source>
        <dbReference type="PIRSR" id="PIRSR005149-1"/>
    </source>
</evidence>
<dbReference type="Gene3D" id="3.10.120.10">
    <property type="entry name" value="Cytochrome b5-like heme/steroid binding domain"/>
    <property type="match status" value="1"/>
</dbReference>
<gene>
    <name evidence="23" type="ORF">TAPDE_004702</name>
</gene>
<feature type="transmembrane region" description="Helical" evidence="21">
    <location>
        <begin position="268"/>
        <end position="285"/>
    </location>
</feature>
<sequence>MRTIQQSEVERHNNEKSCWVTMSTSDRVYDVTEFLEDHPGGGELITKYGGKDIDAAMADPVSHTHSESAYEVLEDYAIGVLTSGAAVMSVKEPGSVMSMEEADELRRVYELTGLSCAEDLSKETDYEKDHKTHKFIDLNKPMLMQVWNSGFKKDFYLEQVHRPRHYKGGQSAPLFGNFLEPLSKTPWYVVPAVWLPCISAGAYTAWHHLGSLRMAQCFVFGLMIWTFVEYAMHRFLFHVDDYLPDHPAFLTLHFLLHGVHHYLPMDRLRLVMPPTLFVALAYPFWRLAKALFPYYIAMGIFSGGILGYVIYDLTHYFLHHKNLPSFYKELKSYHLAHHYQEYDTGFGVTSKFWDHVFGTTLVLTKTE</sequence>
<dbReference type="FunFam" id="3.10.120.10:FF:000007">
    <property type="entry name" value="Sulfite oxidase, mitochondrial"/>
    <property type="match status" value="1"/>
</dbReference>
<feature type="binding site" evidence="19">
    <location>
        <position position="337"/>
    </location>
    <ligand>
        <name>Zn(2+)</name>
        <dbReference type="ChEBI" id="CHEBI:29105"/>
        <label>1</label>
    </ligand>
</feature>
<dbReference type="GO" id="GO:0006633">
    <property type="term" value="P:fatty acid biosynthetic process"/>
    <property type="evidence" value="ECO:0007669"/>
    <property type="project" value="UniProtKB-KW"/>
</dbReference>
<evidence type="ECO:0000256" key="17">
    <source>
        <dbReference type="ARBA" id="ARBA00023160"/>
    </source>
</evidence>
<dbReference type="InterPro" id="IPR001199">
    <property type="entry name" value="Cyt_B5-like_heme/steroid-bd"/>
</dbReference>
<evidence type="ECO:0000256" key="6">
    <source>
        <dbReference type="ARBA" id="ARBA00022617"/>
    </source>
</evidence>
<dbReference type="InterPro" id="IPR018506">
    <property type="entry name" value="Cyt_B5_heme-BS"/>
</dbReference>
<evidence type="ECO:0000256" key="8">
    <source>
        <dbReference type="ARBA" id="ARBA00022723"/>
    </source>
</evidence>
<feature type="binding site" evidence="19">
    <location>
        <position position="338"/>
    </location>
    <ligand>
        <name>Zn(2+)</name>
        <dbReference type="ChEBI" id="CHEBI:29105"/>
        <label>1</label>
    </ligand>
</feature>
<proteinExistence type="inferred from homology"/>
<reference evidence="23 24" key="1">
    <citation type="journal article" date="2013" name="MBio">
        <title>Genome sequencing of the plant pathogen Taphrina deformans, the causal agent of peach leaf curl.</title>
        <authorList>
            <person name="Cisse O.H."/>
            <person name="Almeida J.M.G.C.F."/>
            <person name="Fonseca A."/>
            <person name="Kumar A.A."/>
            <person name="Salojaervi J."/>
            <person name="Overmyer K."/>
            <person name="Hauser P.M."/>
            <person name="Pagni M."/>
        </authorList>
    </citation>
    <scope>NUCLEOTIDE SEQUENCE [LARGE SCALE GENOMIC DNA]</scope>
    <source>
        <strain evidence="24">PYCC 5710 / ATCC 11124 / CBS 356.35 / IMI 108563 / JCM 9778 / NBRC 8474</strain>
    </source>
</reference>
<dbReference type="OrthoDB" id="2204368at2759"/>
<dbReference type="InterPro" id="IPR006694">
    <property type="entry name" value="Fatty_acid_hydroxylase"/>
</dbReference>
<dbReference type="PANTHER" id="PTHR12863">
    <property type="entry name" value="FATTY ACID HYDROXYLASE"/>
    <property type="match status" value="1"/>
</dbReference>
<evidence type="ECO:0000256" key="2">
    <source>
        <dbReference type="ARBA" id="ARBA00004991"/>
    </source>
</evidence>
<dbReference type="PANTHER" id="PTHR12863:SF1">
    <property type="entry name" value="FATTY ACID 2-HYDROXYLASE"/>
    <property type="match status" value="1"/>
</dbReference>
<dbReference type="VEuPathDB" id="FungiDB:TAPDE_004702"/>
<feature type="binding site" evidence="19">
    <location>
        <position position="334"/>
    </location>
    <ligand>
        <name>Zn(2+)</name>
        <dbReference type="ChEBI" id="CHEBI:29105"/>
        <label>1</label>
    </ligand>
</feature>
<evidence type="ECO:0000256" key="3">
    <source>
        <dbReference type="ARBA" id="ARBA00005189"/>
    </source>
</evidence>
<keyword evidence="14 18" id="KW-0408">Iron</keyword>
<evidence type="ECO:0000256" key="5">
    <source>
        <dbReference type="ARBA" id="ARBA00022516"/>
    </source>
</evidence>
<accession>R4XEJ4</accession>
<evidence type="ECO:0000259" key="22">
    <source>
        <dbReference type="PROSITE" id="PS50255"/>
    </source>
</evidence>
<keyword evidence="11 19" id="KW-0862">Zinc</keyword>
<comment type="caution">
    <text evidence="23">The sequence shown here is derived from an EMBL/GenBank/DDBJ whole genome shotgun (WGS) entry which is preliminary data.</text>
</comment>
<comment type="cofactor">
    <cofactor evidence="18 19">
        <name>Zn(2+)</name>
        <dbReference type="ChEBI" id="CHEBI:29105"/>
    </cofactor>
    <text evidence="18 19">Binds 2 Zn(2+) ions per subunit that likely form a catalytic dimetal center.</text>
</comment>
<evidence type="ECO:0000256" key="15">
    <source>
        <dbReference type="ARBA" id="ARBA00023098"/>
    </source>
</evidence>
<evidence type="ECO:0000313" key="23">
    <source>
        <dbReference type="EMBL" id="CCG84267.1"/>
    </source>
</evidence>
<dbReference type="STRING" id="1097556.R4XEJ4"/>
<feature type="binding site" evidence="19">
    <location>
        <position position="315"/>
    </location>
    <ligand>
        <name>Zn(2+)</name>
        <dbReference type="ChEBI" id="CHEBI:29105"/>
        <label>1</label>
    </ligand>
</feature>
<feature type="transmembrane region" description="Helical" evidence="21">
    <location>
        <begin position="212"/>
        <end position="232"/>
    </location>
</feature>
<evidence type="ECO:0000256" key="18">
    <source>
        <dbReference type="PIRNR" id="PIRNR005149"/>
    </source>
</evidence>
<dbReference type="Pfam" id="PF04116">
    <property type="entry name" value="FA_hydroxylase"/>
    <property type="match status" value="1"/>
</dbReference>
<keyword evidence="13 18" id="KW-0560">Oxidoreductase</keyword>
<evidence type="ECO:0000256" key="16">
    <source>
        <dbReference type="ARBA" id="ARBA00023136"/>
    </source>
</evidence>
<feature type="transmembrane region" description="Helical" evidence="21">
    <location>
        <begin position="187"/>
        <end position="206"/>
    </location>
</feature>
<keyword evidence="5 18" id="KW-0444">Lipid biosynthesis</keyword>
<dbReference type="PRINTS" id="PR00363">
    <property type="entry name" value="CYTOCHROMEB5"/>
</dbReference>
<dbReference type="GO" id="GO:0080132">
    <property type="term" value="F:fatty acid 2-hydroxylase activity"/>
    <property type="evidence" value="ECO:0007669"/>
    <property type="project" value="InterPro"/>
</dbReference>
<dbReference type="Pfam" id="PF00173">
    <property type="entry name" value="Cyt-b5"/>
    <property type="match status" value="1"/>
</dbReference>
<comment type="pathway">
    <text evidence="2">Sphingolipid metabolism.</text>
</comment>
<evidence type="ECO:0000256" key="12">
    <source>
        <dbReference type="ARBA" id="ARBA00022989"/>
    </source>
</evidence>
<keyword evidence="15 18" id="KW-0443">Lipid metabolism</keyword>
<dbReference type="GO" id="GO:0005789">
    <property type="term" value="C:endoplasmic reticulum membrane"/>
    <property type="evidence" value="ECO:0007669"/>
    <property type="project" value="UniProtKB-SubCell"/>
</dbReference>
<feature type="binding site" description="axial binding residue" evidence="20">
    <location>
        <position position="38"/>
    </location>
    <ligand>
        <name>heme</name>
        <dbReference type="ChEBI" id="CHEBI:30413"/>
    </ligand>
    <ligandPart>
        <name>Fe</name>
        <dbReference type="ChEBI" id="CHEBI:18248"/>
    </ligandPart>
</feature>
<evidence type="ECO:0000256" key="1">
    <source>
        <dbReference type="ARBA" id="ARBA00004477"/>
    </source>
</evidence>
<feature type="binding site" evidence="19">
    <location>
        <position position="238"/>
    </location>
    <ligand>
        <name>Zn(2+)</name>
        <dbReference type="ChEBI" id="CHEBI:29105"/>
        <label>1</label>
    </ligand>
</feature>
<dbReference type="PROSITE" id="PS00191">
    <property type="entry name" value="CYTOCHROME_B5_1"/>
    <property type="match status" value="1"/>
</dbReference>
<comment type="subcellular location">
    <subcellularLocation>
        <location evidence="1">Endoplasmic reticulum membrane</location>
        <topology evidence="1">Multi-pass membrane protein</topology>
    </subcellularLocation>
</comment>
<feature type="binding site" description="axial binding residue" evidence="20">
    <location>
        <position position="65"/>
    </location>
    <ligand>
        <name>heme</name>
        <dbReference type="ChEBI" id="CHEBI:30413"/>
    </ligand>
    <ligandPart>
        <name>Fe</name>
        <dbReference type="ChEBI" id="CHEBI:18248"/>
    </ligandPart>
</feature>
<keyword evidence="12 21" id="KW-1133">Transmembrane helix</keyword>
<feature type="binding site" evidence="19">
    <location>
        <position position="257"/>
    </location>
    <ligand>
        <name>Zn(2+)</name>
        <dbReference type="ChEBI" id="CHEBI:29105"/>
        <label>1</label>
    </ligand>
</feature>
<dbReference type="GO" id="GO:0020037">
    <property type="term" value="F:heme binding"/>
    <property type="evidence" value="ECO:0007669"/>
    <property type="project" value="InterPro"/>
</dbReference>
<evidence type="ECO:0000256" key="13">
    <source>
        <dbReference type="ARBA" id="ARBA00023002"/>
    </source>
</evidence>
<keyword evidence="17 18" id="KW-0275">Fatty acid biosynthesis</keyword>
<comment type="function">
    <text evidence="18">Ceramide hydroxylase involved in the hydroxylation of sphingolipid-associated very long chain fatty acids. Postulated to hydroxylate the very long chain fatty acid of dihydroceramides and phytoceramides at C-2.</text>
</comment>
<comment type="similarity">
    <text evidence="4 18">Belongs to the sterol desaturase family. SCS7 subfamily.</text>
</comment>
<dbReference type="EMBL" id="CAHR02000217">
    <property type="protein sequence ID" value="CCG84267.1"/>
    <property type="molecule type" value="Genomic_DNA"/>
</dbReference>